<evidence type="ECO:0000313" key="7">
    <source>
        <dbReference type="Proteomes" id="UP000327194"/>
    </source>
</evidence>
<proteinExistence type="inferred from homology"/>
<dbReference type="Proteomes" id="UP000327194">
    <property type="component" value="Chromosome"/>
</dbReference>
<dbReference type="InterPro" id="IPR003439">
    <property type="entry name" value="ABC_transporter-like_ATP-bd"/>
</dbReference>
<dbReference type="Pfam" id="PF00005">
    <property type="entry name" value="ABC_tran"/>
    <property type="match status" value="1"/>
</dbReference>
<evidence type="ECO:0000313" key="6">
    <source>
        <dbReference type="EMBL" id="QFX93073.1"/>
    </source>
</evidence>
<dbReference type="SMART" id="SM00382">
    <property type="entry name" value="AAA"/>
    <property type="match status" value="1"/>
</dbReference>
<dbReference type="CDD" id="cd03235">
    <property type="entry name" value="ABC_Metallic_Cations"/>
    <property type="match status" value="1"/>
</dbReference>
<evidence type="ECO:0000256" key="2">
    <source>
        <dbReference type="ARBA" id="ARBA00022448"/>
    </source>
</evidence>
<dbReference type="PANTHER" id="PTHR42734:SF17">
    <property type="entry name" value="METAL TRANSPORT SYSTEM ATP-BINDING PROTEIN TM_0124-RELATED"/>
    <property type="match status" value="1"/>
</dbReference>
<dbReference type="PANTHER" id="PTHR42734">
    <property type="entry name" value="METAL TRANSPORT SYSTEM ATP-BINDING PROTEIN TM_0124-RELATED"/>
    <property type="match status" value="1"/>
</dbReference>
<dbReference type="InterPro" id="IPR050153">
    <property type="entry name" value="Metal_Ion_Import_ABC"/>
</dbReference>
<keyword evidence="3" id="KW-0547">Nucleotide-binding</keyword>
<name>A0AAE6TXC8_9LACO</name>
<sequence length="232" mass="25995">MDDLILKVENLTVDFAEKHVLNDLSFDVQRGDFLSIVGQNGVGKTTLVRVILGQLKPTSGKVQFLPNRSQVKIGYVPQFRNIDTEYPLSVKDFVALAFSGFKLPWLSKKEHQRLNEVLKETNLNAISKEPLGRTSGGEKQRAYLAQALVVQPDLLILDESTASLDPEAKESLLNVVSDLNSKHGLTVIFVTHDIPLAKKFANKYLFLRPNNYEFGPISNLNVEEFWKGQADV</sequence>
<dbReference type="KEGG" id="lfv:LF543_05790"/>
<evidence type="ECO:0000256" key="4">
    <source>
        <dbReference type="ARBA" id="ARBA00022840"/>
    </source>
</evidence>
<reference evidence="6 7" key="1">
    <citation type="submission" date="2019-10" db="EMBL/GenBank/DDBJ databases">
        <title>Genome sequencing of Lactobacillus fructivorans.</title>
        <authorList>
            <person name="Kim K."/>
        </authorList>
    </citation>
    <scope>NUCLEOTIDE SEQUENCE [LARGE SCALE GENOMIC DNA]</scope>
    <source>
        <strain evidence="6 7">LF543</strain>
    </source>
</reference>
<dbReference type="InterPro" id="IPR027417">
    <property type="entry name" value="P-loop_NTPase"/>
</dbReference>
<feature type="domain" description="ABC transporter" evidence="5">
    <location>
        <begin position="6"/>
        <end position="232"/>
    </location>
</feature>
<accession>A0AAE6TXC8</accession>
<dbReference type="AlphaFoldDB" id="A0AAE6TXC8"/>
<gene>
    <name evidence="6" type="ORF">LF543_05790</name>
</gene>
<comment type="similarity">
    <text evidence="1">Belongs to the ABC transporter superfamily.</text>
</comment>
<dbReference type="EMBL" id="CP045562">
    <property type="protein sequence ID" value="QFX93073.1"/>
    <property type="molecule type" value="Genomic_DNA"/>
</dbReference>
<dbReference type="InterPro" id="IPR003593">
    <property type="entry name" value="AAA+_ATPase"/>
</dbReference>
<dbReference type="Gene3D" id="3.40.50.300">
    <property type="entry name" value="P-loop containing nucleotide triphosphate hydrolases"/>
    <property type="match status" value="1"/>
</dbReference>
<dbReference type="GO" id="GO:0016887">
    <property type="term" value="F:ATP hydrolysis activity"/>
    <property type="evidence" value="ECO:0007669"/>
    <property type="project" value="InterPro"/>
</dbReference>
<organism evidence="6 7">
    <name type="scientific">Fructilactobacillus fructivorans</name>
    <dbReference type="NCBI Taxonomy" id="1614"/>
    <lineage>
        <taxon>Bacteria</taxon>
        <taxon>Bacillati</taxon>
        <taxon>Bacillota</taxon>
        <taxon>Bacilli</taxon>
        <taxon>Lactobacillales</taxon>
        <taxon>Lactobacillaceae</taxon>
        <taxon>Fructilactobacillus</taxon>
    </lineage>
</organism>
<keyword evidence="2" id="KW-0813">Transport</keyword>
<protein>
    <submittedName>
        <fullName evidence="6">ATP-binding cassette domain-containing protein</fullName>
    </submittedName>
</protein>
<dbReference type="PROSITE" id="PS50893">
    <property type="entry name" value="ABC_TRANSPORTER_2"/>
    <property type="match status" value="1"/>
</dbReference>
<evidence type="ECO:0000256" key="3">
    <source>
        <dbReference type="ARBA" id="ARBA00022741"/>
    </source>
</evidence>
<evidence type="ECO:0000256" key="1">
    <source>
        <dbReference type="ARBA" id="ARBA00005417"/>
    </source>
</evidence>
<keyword evidence="4 6" id="KW-0067">ATP-binding</keyword>
<dbReference type="GO" id="GO:0005524">
    <property type="term" value="F:ATP binding"/>
    <property type="evidence" value="ECO:0007669"/>
    <property type="project" value="UniProtKB-KW"/>
</dbReference>
<evidence type="ECO:0000259" key="5">
    <source>
        <dbReference type="PROSITE" id="PS50893"/>
    </source>
</evidence>
<dbReference type="SUPFAM" id="SSF52540">
    <property type="entry name" value="P-loop containing nucleoside triphosphate hydrolases"/>
    <property type="match status" value="1"/>
</dbReference>
<dbReference type="RefSeq" id="WP_010022857.1">
    <property type="nucleotide sequence ID" value="NZ_AZDS01000004.1"/>
</dbReference>